<evidence type="ECO:0000313" key="2">
    <source>
        <dbReference type="Proteomes" id="UP000464787"/>
    </source>
</evidence>
<dbReference type="SUPFAM" id="SSF56112">
    <property type="entry name" value="Protein kinase-like (PK-like)"/>
    <property type="match status" value="1"/>
</dbReference>
<dbReference type="EMBL" id="CP047650">
    <property type="protein sequence ID" value="QHI97668.1"/>
    <property type="molecule type" value="Genomic_DNA"/>
</dbReference>
<dbReference type="PANTHER" id="PTHR39441">
    <property type="entry name" value="DUF2252 DOMAIN-CONTAINING PROTEIN"/>
    <property type="match status" value="1"/>
</dbReference>
<dbReference type="InterPro" id="IPR018721">
    <property type="entry name" value="DUF2252"/>
</dbReference>
<protein>
    <submittedName>
        <fullName evidence="1">DUF2252 domain-containing protein</fullName>
    </submittedName>
</protein>
<sequence length="399" mass="43784">MDIVKEISRYNAGRDPERLQLKYQRMRADPFVFLRGACHLFYARLPVQGVLQSAPPVWCCGDLHLENFGSYKGDNRLAYFDLNDFDEAMLAPASWDLVRLSTSLLVGAASLGLKPDAADELCQAFLASYARALAAGKAYWLEPRTAQGLVGQLLDGLKDRQRPAFLDGRTQLKGRQRRLRTDGRKALPASEEQRAQVTAFMDGFAQTQTNPGFFRVLDVARRIAGTGSLGVDRYAVLVEGKGSPDGNYLLDLKQALPSSLAGRVATRQPAWASEAERVVAVQRRVQAVSMAFLHAVQMEGRPYVLRGLQPSEDRITLDGARQRHADIRDAIATMGQLVAWGQLRSAGRQGSAIADELMAFGADGAWQAELQAAARQMAQQTLADAAGFNQAWDDGAFRV</sequence>
<name>A0A857J474_9BURK</name>
<accession>A0A857J474</accession>
<keyword evidence="2" id="KW-1185">Reference proteome</keyword>
<dbReference type="InterPro" id="IPR011009">
    <property type="entry name" value="Kinase-like_dom_sf"/>
</dbReference>
<reference evidence="1 2" key="1">
    <citation type="submission" date="2020-01" db="EMBL/GenBank/DDBJ databases">
        <title>Genome sequencing of strain KACC 21265.</title>
        <authorList>
            <person name="Heo J."/>
            <person name="Kim S.-J."/>
            <person name="Kim J.-S."/>
            <person name="Hong S.-B."/>
            <person name="Kwon S.-W."/>
        </authorList>
    </citation>
    <scope>NUCLEOTIDE SEQUENCE [LARGE SCALE GENOMIC DNA]</scope>
    <source>
        <strain evidence="1 2">KACC 21265</strain>
    </source>
</reference>
<dbReference type="AlphaFoldDB" id="A0A857J474"/>
<evidence type="ECO:0000313" key="1">
    <source>
        <dbReference type="EMBL" id="QHI97668.1"/>
    </source>
</evidence>
<dbReference type="Proteomes" id="UP000464787">
    <property type="component" value="Chromosome"/>
</dbReference>
<proteinExistence type="predicted"/>
<dbReference type="PANTHER" id="PTHR39441:SF1">
    <property type="entry name" value="DUF2252 DOMAIN-CONTAINING PROTEIN"/>
    <property type="match status" value="1"/>
</dbReference>
<dbReference type="RefSeq" id="WP_160551186.1">
    <property type="nucleotide sequence ID" value="NZ_CP047650.1"/>
</dbReference>
<gene>
    <name evidence="1" type="ORF">GT347_06490</name>
</gene>
<organism evidence="1 2">
    <name type="scientific">Xylophilus rhododendri</name>
    <dbReference type="NCBI Taxonomy" id="2697032"/>
    <lineage>
        <taxon>Bacteria</taxon>
        <taxon>Pseudomonadati</taxon>
        <taxon>Pseudomonadota</taxon>
        <taxon>Betaproteobacteria</taxon>
        <taxon>Burkholderiales</taxon>
        <taxon>Xylophilus</taxon>
    </lineage>
</organism>
<dbReference type="Pfam" id="PF10009">
    <property type="entry name" value="DUF2252"/>
    <property type="match status" value="1"/>
</dbReference>
<dbReference type="KEGG" id="xyk:GT347_06490"/>